<gene>
    <name evidence="2" type="ORF">H8B21_11105</name>
</gene>
<evidence type="ECO:0000313" key="3">
    <source>
        <dbReference type="Proteomes" id="UP000651112"/>
    </source>
</evidence>
<proteinExistence type="predicted"/>
<keyword evidence="3" id="KW-1185">Reference proteome</keyword>
<dbReference type="Gene3D" id="1.10.1420.10">
    <property type="match status" value="1"/>
</dbReference>
<dbReference type="InterPro" id="IPR036187">
    <property type="entry name" value="DNA_mismatch_repair_MutS_sf"/>
</dbReference>
<accession>A0ABR7XSH2</accession>
<feature type="domain" description="DNA mismatch repair protein MutS core" evidence="1">
    <location>
        <begin position="9"/>
        <end position="84"/>
    </location>
</feature>
<evidence type="ECO:0000313" key="2">
    <source>
        <dbReference type="EMBL" id="MBD1422120.1"/>
    </source>
</evidence>
<comment type="caution">
    <text evidence="2">The sequence shown here is derived from an EMBL/GenBank/DDBJ whole genome shotgun (WGS) entry which is preliminary data.</text>
</comment>
<dbReference type="InterPro" id="IPR007696">
    <property type="entry name" value="DNA_mismatch_repair_MutS_core"/>
</dbReference>
<dbReference type="SUPFAM" id="SSF48334">
    <property type="entry name" value="DNA repair protein MutS, domain III"/>
    <property type="match status" value="1"/>
</dbReference>
<name>A0ABR7XSH2_9SPHI</name>
<organism evidence="2 3">
    <name type="scientific">Sphingobacterium chuzhouense</name>
    <dbReference type="NCBI Taxonomy" id="1742264"/>
    <lineage>
        <taxon>Bacteria</taxon>
        <taxon>Pseudomonadati</taxon>
        <taxon>Bacteroidota</taxon>
        <taxon>Sphingobacteriia</taxon>
        <taxon>Sphingobacteriales</taxon>
        <taxon>Sphingobacteriaceae</taxon>
        <taxon>Sphingobacterium</taxon>
    </lineage>
</organism>
<sequence length="117" mass="13773">MFTIDKQTLSDLNAVSWNASSLLDFFDNTITVGGRDVLYDYFLHPLNDQEQIQHRQEAIAYLAKINIDKLLDKYMMDDLERYLNLPQELHSQSQFFHYLDKLSTNLVSQLRKRTAVD</sequence>
<dbReference type="Pfam" id="PF05192">
    <property type="entry name" value="MutS_III"/>
    <property type="match status" value="1"/>
</dbReference>
<reference evidence="2 3" key="1">
    <citation type="submission" date="2020-08" db="EMBL/GenBank/DDBJ databases">
        <title>Sphingobacterium sp. DN00404 isolated from aquaculture water.</title>
        <authorList>
            <person name="Zhang M."/>
        </authorList>
    </citation>
    <scope>NUCLEOTIDE SEQUENCE [LARGE SCALE GENOMIC DNA]</scope>
    <source>
        <strain evidence="2 3">KCTC 42746</strain>
    </source>
</reference>
<evidence type="ECO:0000259" key="1">
    <source>
        <dbReference type="Pfam" id="PF05192"/>
    </source>
</evidence>
<protein>
    <recommendedName>
        <fullName evidence="1">DNA mismatch repair protein MutS core domain-containing protein</fullName>
    </recommendedName>
</protein>
<dbReference type="EMBL" id="JACNYL010000002">
    <property type="protein sequence ID" value="MBD1422120.1"/>
    <property type="molecule type" value="Genomic_DNA"/>
</dbReference>
<dbReference type="Proteomes" id="UP000651112">
    <property type="component" value="Unassembled WGS sequence"/>
</dbReference>